<dbReference type="Proteomes" id="UP000078595">
    <property type="component" value="Chromosome 6"/>
</dbReference>
<reference evidence="2" key="3">
    <citation type="submission" date="2024-02" db="EMBL/GenBank/DDBJ databases">
        <title>Comparative genomics of Cryptococcus and Kwoniella reveals pathogenesis evolution and contrasting modes of karyotype evolution via chromosome fusion or intercentromeric recombination.</title>
        <authorList>
            <person name="Coelho M.A."/>
            <person name="David-Palma M."/>
            <person name="Shea T."/>
            <person name="Bowers K."/>
            <person name="McGinley-Smith S."/>
            <person name="Mohammad A.W."/>
            <person name="Gnirke A."/>
            <person name="Yurkov A.M."/>
            <person name="Nowrousian M."/>
            <person name="Sun S."/>
            <person name="Cuomo C.A."/>
            <person name="Heitman J."/>
        </authorList>
    </citation>
    <scope>NUCLEOTIDE SEQUENCE</scope>
    <source>
        <strain evidence="2">CBS 10117</strain>
    </source>
</reference>
<reference evidence="2" key="2">
    <citation type="submission" date="2013-07" db="EMBL/GenBank/DDBJ databases">
        <authorList>
            <consortium name="The Broad Institute Genome Sequencing Platform"/>
            <person name="Cuomo C."/>
            <person name="Litvintseva A."/>
            <person name="Chen Y."/>
            <person name="Heitman J."/>
            <person name="Sun S."/>
            <person name="Springer D."/>
            <person name="Dromer F."/>
            <person name="Young S.K."/>
            <person name="Zeng Q."/>
            <person name="Gargeya S."/>
            <person name="Fitzgerald M."/>
            <person name="Abouelleil A."/>
            <person name="Alvarado L."/>
            <person name="Berlin A.M."/>
            <person name="Chapman S.B."/>
            <person name="Dewar J."/>
            <person name="Goldberg J."/>
            <person name="Griggs A."/>
            <person name="Gujja S."/>
            <person name="Hansen M."/>
            <person name="Howarth C."/>
            <person name="Imamovic A."/>
            <person name="Larimer J."/>
            <person name="McCowan C."/>
            <person name="Murphy C."/>
            <person name="Pearson M."/>
            <person name="Priest M."/>
            <person name="Roberts A."/>
            <person name="Saif S."/>
            <person name="Shea T."/>
            <person name="Sykes S."/>
            <person name="Wortman J."/>
            <person name="Nusbaum C."/>
            <person name="Birren B."/>
        </authorList>
    </citation>
    <scope>NUCLEOTIDE SEQUENCE</scope>
    <source>
        <strain evidence="2">CBS 10117</strain>
    </source>
</reference>
<evidence type="ECO:0000313" key="3">
    <source>
        <dbReference type="Proteomes" id="UP000078595"/>
    </source>
</evidence>
<dbReference type="AlphaFoldDB" id="A0A1A6A3T9"/>
<accession>A0A1A6A3T9</accession>
<dbReference type="RefSeq" id="XP_018262564.1">
    <property type="nucleotide sequence ID" value="XM_018408873.1"/>
</dbReference>
<protein>
    <submittedName>
        <fullName evidence="1">Uncharacterized protein</fullName>
    </submittedName>
</protein>
<dbReference type="EMBL" id="KI894032">
    <property type="protein sequence ID" value="OBR84722.1"/>
    <property type="molecule type" value="Genomic_DNA"/>
</dbReference>
<dbReference type="VEuPathDB" id="FungiDB:I303_05581"/>
<keyword evidence="3" id="KW-1185">Reference proteome</keyword>
<evidence type="ECO:0000313" key="1">
    <source>
        <dbReference type="EMBL" id="OBR84722.1"/>
    </source>
</evidence>
<name>A0A1A6A3T9_9TREE</name>
<reference evidence="1" key="1">
    <citation type="submission" date="2013-07" db="EMBL/GenBank/DDBJ databases">
        <title>The Genome Sequence of Cryptococcus dejecticola CBS10117.</title>
        <authorList>
            <consortium name="The Broad Institute Genome Sequencing Platform"/>
            <person name="Cuomo C."/>
            <person name="Litvintseva A."/>
            <person name="Chen Y."/>
            <person name="Heitman J."/>
            <person name="Sun S."/>
            <person name="Springer D."/>
            <person name="Dromer F."/>
            <person name="Young S.K."/>
            <person name="Zeng Q."/>
            <person name="Gargeya S."/>
            <person name="Fitzgerald M."/>
            <person name="Abouelleil A."/>
            <person name="Alvarado L."/>
            <person name="Berlin A.M."/>
            <person name="Chapman S.B."/>
            <person name="Dewar J."/>
            <person name="Goldberg J."/>
            <person name="Griggs A."/>
            <person name="Gujja S."/>
            <person name="Hansen M."/>
            <person name="Howarth C."/>
            <person name="Imamovic A."/>
            <person name="Larimer J."/>
            <person name="McCowan C."/>
            <person name="Murphy C."/>
            <person name="Pearson M."/>
            <person name="Priest M."/>
            <person name="Roberts A."/>
            <person name="Saif S."/>
            <person name="Shea T."/>
            <person name="Sykes S."/>
            <person name="Wortman J."/>
            <person name="Nusbaum C."/>
            <person name="Birren B."/>
        </authorList>
    </citation>
    <scope>NUCLEOTIDE SEQUENCE [LARGE SCALE GENOMIC DNA]</scope>
    <source>
        <strain evidence="1">CBS 10117</strain>
    </source>
</reference>
<sequence length="166" mass="19552">MGKKKPRSRKAPLPPRKPFIPQPITDLSSLPIDVRLKILDAFAHSSFKRLKIAVQLNDACHRKYAKRSYKYLKITAYPSSTRGVPQVSIQELSPDNYWWKEPRREFRLLCKIGCLPYDGEAKEYSRMPAEEMEKLVVPVMYKLWLEDTDPVWNNKEWLIKTNIHTH</sequence>
<gene>
    <name evidence="1" type="ORF">I303_05581</name>
    <name evidence="2" type="ORF">I303_104974</name>
</gene>
<proteinExistence type="predicted"/>
<evidence type="ECO:0000313" key="2">
    <source>
        <dbReference type="EMBL" id="WWC62378.1"/>
    </source>
</evidence>
<dbReference type="KEGG" id="kdj:28969280"/>
<dbReference type="GeneID" id="28969280"/>
<organism evidence="1">
    <name type="scientific">Kwoniella dejecticola CBS 10117</name>
    <dbReference type="NCBI Taxonomy" id="1296121"/>
    <lineage>
        <taxon>Eukaryota</taxon>
        <taxon>Fungi</taxon>
        <taxon>Dikarya</taxon>
        <taxon>Basidiomycota</taxon>
        <taxon>Agaricomycotina</taxon>
        <taxon>Tremellomycetes</taxon>
        <taxon>Tremellales</taxon>
        <taxon>Cryptococcaceae</taxon>
        <taxon>Kwoniella</taxon>
    </lineage>
</organism>
<dbReference type="EMBL" id="CP144535">
    <property type="protein sequence ID" value="WWC62378.1"/>
    <property type="molecule type" value="Genomic_DNA"/>
</dbReference>